<proteinExistence type="predicted"/>
<feature type="signal peptide" evidence="1">
    <location>
        <begin position="1"/>
        <end position="19"/>
    </location>
</feature>
<keyword evidence="1" id="KW-0732">Signal</keyword>
<keyword evidence="3" id="KW-1185">Reference proteome</keyword>
<reference evidence="2 3" key="2">
    <citation type="journal article" date="2022" name="Mar. Drugs">
        <title>Bioassay-Guided Fractionation Leads to the Detection of Cholic Acid Generated by the Rare Thalassomonas sp.</title>
        <authorList>
            <person name="Pheiffer F."/>
            <person name="Schneider Y.K."/>
            <person name="Hansen E.H."/>
            <person name="Andersen J.H."/>
            <person name="Isaksson J."/>
            <person name="Busche T."/>
            <person name="R C."/>
            <person name="Kalinowski J."/>
            <person name="Zyl L.V."/>
            <person name="Trindade M."/>
        </authorList>
    </citation>
    <scope>NUCLEOTIDE SEQUENCE [LARGE SCALE GENOMIC DNA]</scope>
    <source>
        <strain evidence="2 3">XOM25</strain>
    </source>
</reference>
<dbReference type="EMBL" id="CP059733">
    <property type="protein sequence ID" value="WDE06704.1"/>
    <property type="molecule type" value="Genomic_DNA"/>
</dbReference>
<feature type="chain" id="PRO_5042082596" evidence="1">
    <location>
        <begin position="20"/>
        <end position="271"/>
    </location>
</feature>
<sequence>MKKIITTAALALISNSLMAKVPVEGEDELPSVYRLDYTYDTVLKIGKPIQVEWSAFNADVCKLIVGSQVWDIPAIGEKSVMVTENSMTVTVDCSNGNGYDTKQKSFTAKDADHPELVSFSVSPDRNVMAGMQFTLSWDSDYAQSCKLYGTHDQTLAASGSKTFTAQEGVNSFNMVCHSADGRISNNRSRNISAVPLTPPVLSLFASSLNPLIGSFYSVIWSSQYADSCTLNGTPVALSGSRMEYAFGVKSYTFVCQGFGGTSRKSVLVMPE</sequence>
<evidence type="ECO:0000313" key="2">
    <source>
        <dbReference type="EMBL" id="WDE06704.1"/>
    </source>
</evidence>
<accession>A0AAF0CBJ6</accession>
<dbReference type="Proteomes" id="UP000032352">
    <property type="component" value="Chromosome"/>
</dbReference>
<dbReference type="AlphaFoldDB" id="A0AAF0CBJ6"/>
<organism evidence="2 3">
    <name type="scientific">Thalassomonas viridans</name>
    <dbReference type="NCBI Taxonomy" id="137584"/>
    <lineage>
        <taxon>Bacteria</taxon>
        <taxon>Pseudomonadati</taxon>
        <taxon>Pseudomonadota</taxon>
        <taxon>Gammaproteobacteria</taxon>
        <taxon>Alteromonadales</taxon>
        <taxon>Colwelliaceae</taxon>
        <taxon>Thalassomonas</taxon>
    </lineage>
</organism>
<protein>
    <submittedName>
        <fullName evidence="2">Uncharacterized protein</fullName>
    </submittedName>
</protein>
<evidence type="ECO:0000313" key="3">
    <source>
        <dbReference type="Proteomes" id="UP000032352"/>
    </source>
</evidence>
<reference evidence="2 3" key="1">
    <citation type="journal article" date="2015" name="Genome Announc.">
        <title>Draft Genome Sequences of Marine Isolates of Thalassomonas viridans and Thalassomonas actiniarum.</title>
        <authorList>
            <person name="Olonade I."/>
            <person name="van Zyl L.J."/>
            <person name="Trindade M."/>
        </authorList>
    </citation>
    <scope>NUCLEOTIDE SEQUENCE [LARGE SCALE GENOMIC DNA]</scope>
    <source>
        <strain evidence="2 3">XOM25</strain>
    </source>
</reference>
<gene>
    <name evidence="2" type="ORF">SG34_007305</name>
</gene>
<dbReference type="RefSeq" id="WP_044840565.1">
    <property type="nucleotide sequence ID" value="NZ_CP059733.1"/>
</dbReference>
<dbReference type="KEGG" id="tvd:SG34_007305"/>
<name>A0AAF0CBJ6_9GAMM</name>
<evidence type="ECO:0000256" key="1">
    <source>
        <dbReference type="SAM" id="SignalP"/>
    </source>
</evidence>